<keyword evidence="3" id="KW-1185">Reference proteome</keyword>
<name>A0A927RDJ8_9BACL</name>
<dbReference type="EMBL" id="JADBEL010000013">
    <property type="protein sequence ID" value="MBE1555405.1"/>
    <property type="molecule type" value="Genomic_DNA"/>
</dbReference>
<evidence type="ECO:0000259" key="1">
    <source>
        <dbReference type="Pfam" id="PF20247"/>
    </source>
</evidence>
<comment type="caution">
    <text evidence="2">The sequence shown here is derived from an EMBL/GenBank/DDBJ whole genome shotgun (WGS) entry which is preliminary data.</text>
</comment>
<dbReference type="InterPro" id="IPR046537">
    <property type="entry name" value="DUF6602"/>
</dbReference>
<dbReference type="Pfam" id="PF20247">
    <property type="entry name" value="DUF6602"/>
    <property type="match status" value="1"/>
</dbReference>
<sequence length="321" mass="36706">MSEENKGKEVFKRIYENYNDMNQMMVREMDMTTEHGGLTGNYREEMWLKFFRSIIPKKFSMAQGVMIIDSGGNVSKEVDIAVYDEQYTPYVFQYNTLKFIPIEAVVVVIECKSKSWDDESLRTWSNQIKKLKSKQSGIARMVSGYSIGLTNGTQTRTRPIRILASINSASKTETLEKWGENLGDAFDFIICQKTNGNEGNNFELQVDNKGKSLNWWGEELNKSGTKLESKDKDLTVFNSDAAKNSVKIDPADYPELHFNDSSELENKLEDLEVPGNPLLTLNLQLNQLLMLLNNPMLFPHFAYAERFKREIGELSKGTNKP</sequence>
<dbReference type="RefSeq" id="WP_192599132.1">
    <property type="nucleotide sequence ID" value="NZ_JADBEL010000013.1"/>
</dbReference>
<feature type="domain" description="DUF6602" evidence="1">
    <location>
        <begin position="29"/>
        <end position="132"/>
    </location>
</feature>
<reference evidence="2" key="1">
    <citation type="submission" date="2020-10" db="EMBL/GenBank/DDBJ databases">
        <title>Genomic Encyclopedia of Type Strains, Phase IV (KMG-IV): sequencing the most valuable type-strain genomes for metagenomic binning, comparative biology and taxonomic classification.</title>
        <authorList>
            <person name="Goeker M."/>
        </authorList>
    </citation>
    <scope>NUCLEOTIDE SEQUENCE</scope>
    <source>
        <strain evidence="2">DSM 13886</strain>
    </source>
</reference>
<dbReference type="AlphaFoldDB" id="A0A927RDJ8"/>
<accession>A0A927RDJ8</accession>
<evidence type="ECO:0000313" key="3">
    <source>
        <dbReference type="Proteomes" id="UP000658225"/>
    </source>
</evidence>
<protein>
    <recommendedName>
        <fullName evidence="1">DUF6602 domain-containing protein</fullName>
    </recommendedName>
</protein>
<proteinExistence type="predicted"/>
<gene>
    <name evidence="2" type="ORF">H4683_002510</name>
</gene>
<dbReference type="CDD" id="cd21173">
    <property type="entry name" value="NucC-like"/>
    <property type="match status" value="1"/>
</dbReference>
<dbReference type="Proteomes" id="UP000658225">
    <property type="component" value="Unassembled WGS sequence"/>
</dbReference>
<evidence type="ECO:0000313" key="2">
    <source>
        <dbReference type="EMBL" id="MBE1555405.1"/>
    </source>
</evidence>
<organism evidence="2 3">
    <name type="scientific">Sporosarcina limicola</name>
    <dbReference type="NCBI Taxonomy" id="34101"/>
    <lineage>
        <taxon>Bacteria</taxon>
        <taxon>Bacillati</taxon>
        <taxon>Bacillota</taxon>
        <taxon>Bacilli</taxon>
        <taxon>Bacillales</taxon>
        <taxon>Caryophanaceae</taxon>
        <taxon>Sporosarcina</taxon>
    </lineage>
</organism>